<evidence type="ECO:0008006" key="5">
    <source>
        <dbReference type="Google" id="ProtNLM"/>
    </source>
</evidence>
<name>A0ABX5Q846_9BACL</name>
<evidence type="ECO:0000256" key="2">
    <source>
        <dbReference type="SAM" id="SignalP"/>
    </source>
</evidence>
<feature type="region of interest" description="Disordered" evidence="1">
    <location>
        <begin position="34"/>
        <end position="80"/>
    </location>
</feature>
<sequence>MNKQQKAGVFMKLRAVICLALSTLLLIAGCSQSSNGPNTAENHDSVQTDRSNAESRNDKSAADQNDVKDHSSTASTPKLGSLNQTLQAIQKQLNDQKQLFLPDYVPIEDGKYRSAVVTEQASDYSVTFKQTNTPAAVNDPSLAHAKTIAAIRARTFQNKNDAAKQINHNTFSASDGKAVELGHGITGYADAGAGTAGISWNEGRWTLASLSPTSDAADGTDLAREIVAYLEQHRLPIPHQYGTVQVYTDKRQSIVRWQAGAAMLELTGTIPPLTLIKIACSIQKFD</sequence>
<proteinExistence type="predicted"/>
<dbReference type="EMBL" id="CP025688">
    <property type="protein sequence ID" value="QAA22786.1"/>
    <property type="molecule type" value="Genomic_DNA"/>
</dbReference>
<dbReference type="RefSeq" id="WP_128166756.1">
    <property type="nucleotide sequence ID" value="NZ_CP025688.1"/>
</dbReference>
<feature type="compositionally biased region" description="Basic and acidic residues" evidence="1">
    <location>
        <begin position="41"/>
        <end position="71"/>
    </location>
</feature>
<protein>
    <recommendedName>
        <fullName evidence="5">Lipoprotein</fullName>
    </recommendedName>
</protein>
<accession>A0ABX5Q846</accession>
<feature type="chain" id="PRO_5045972730" description="Lipoprotein" evidence="2">
    <location>
        <begin position="34"/>
        <end position="286"/>
    </location>
</feature>
<feature type="signal peptide" evidence="2">
    <location>
        <begin position="1"/>
        <end position="33"/>
    </location>
</feature>
<reference evidence="3 4" key="1">
    <citation type="submission" date="2018-01" db="EMBL/GenBank/DDBJ databases">
        <title>Complete genome sequencing of Sporolactobacillus terrae DLG3.</title>
        <authorList>
            <person name="Nam Y.-D."/>
            <person name="Kang J."/>
            <person name="Chung W.-H."/>
        </authorList>
    </citation>
    <scope>NUCLEOTIDE SEQUENCE [LARGE SCALE GENOMIC DNA]</scope>
    <source>
        <strain evidence="3 4">DLG3</strain>
    </source>
</reference>
<evidence type="ECO:0000256" key="1">
    <source>
        <dbReference type="SAM" id="MobiDB-lite"/>
    </source>
</evidence>
<organism evidence="3 4">
    <name type="scientific">Sporolactobacillus terrae</name>
    <dbReference type="NCBI Taxonomy" id="269673"/>
    <lineage>
        <taxon>Bacteria</taxon>
        <taxon>Bacillati</taxon>
        <taxon>Bacillota</taxon>
        <taxon>Bacilli</taxon>
        <taxon>Bacillales</taxon>
        <taxon>Sporolactobacillaceae</taxon>
        <taxon>Sporolactobacillus</taxon>
    </lineage>
</organism>
<dbReference type="Proteomes" id="UP000285882">
    <property type="component" value="Chromosome"/>
</dbReference>
<evidence type="ECO:0000313" key="3">
    <source>
        <dbReference type="EMBL" id="QAA22786.1"/>
    </source>
</evidence>
<keyword evidence="4" id="KW-1185">Reference proteome</keyword>
<keyword evidence="2" id="KW-0732">Signal</keyword>
<gene>
    <name evidence="3" type="ORF">C0674_09190</name>
</gene>
<evidence type="ECO:0000313" key="4">
    <source>
        <dbReference type="Proteomes" id="UP000285882"/>
    </source>
</evidence>
<dbReference type="PROSITE" id="PS51257">
    <property type="entry name" value="PROKAR_LIPOPROTEIN"/>
    <property type="match status" value="1"/>
</dbReference>